<evidence type="ECO:0000313" key="4">
    <source>
        <dbReference type="Proteomes" id="UP000231742"/>
    </source>
</evidence>
<gene>
    <name evidence="3" type="ORF">CLV85_0646</name>
</gene>
<comment type="caution">
    <text evidence="3">The sequence shown here is derived from an EMBL/GenBank/DDBJ whole genome shotgun (WGS) entry which is preliminary data.</text>
</comment>
<feature type="transmembrane region" description="Helical" evidence="2">
    <location>
        <begin position="18"/>
        <end position="36"/>
    </location>
</feature>
<name>A0A2M9D6X4_9MICO</name>
<organism evidence="3 4">
    <name type="scientific">Salinibacterium amurskyense</name>
    <dbReference type="NCBI Taxonomy" id="205941"/>
    <lineage>
        <taxon>Bacteria</taxon>
        <taxon>Bacillati</taxon>
        <taxon>Actinomycetota</taxon>
        <taxon>Actinomycetes</taxon>
        <taxon>Micrococcales</taxon>
        <taxon>Microbacteriaceae</taxon>
        <taxon>Salinibacterium</taxon>
    </lineage>
</organism>
<sequence>MTEVLDPAPRPHSFGRGVAFALLAIPLAVMVTTVLASLGFGFASAFAAVGMLVVFGLFTFGSRRKAISGAGFALSAQIGTIAVILGFISGYLADVYRSFISVGDKGGLFGSVFARRVELQLSNSLLEVLIPALLAIAFSVILIVSAARSAAAARRAATDVHSADASDAHASDLGSPPASAAPHSSPGILLNGEPLATQPEKKNLWNRSAPQKDQP</sequence>
<keyword evidence="2" id="KW-0472">Membrane</keyword>
<feature type="compositionally biased region" description="Low complexity" evidence="1">
    <location>
        <begin position="171"/>
        <end position="186"/>
    </location>
</feature>
<reference evidence="3 4" key="1">
    <citation type="submission" date="2017-11" db="EMBL/GenBank/DDBJ databases">
        <title>Genomic Encyclopedia of Archaeal and Bacterial Type Strains, Phase II (KMG-II): From Individual Species to Whole Genera.</title>
        <authorList>
            <person name="Goeker M."/>
        </authorList>
    </citation>
    <scope>NUCLEOTIDE SEQUENCE [LARGE SCALE GENOMIC DNA]</scope>
    <source>
        <strain evidence="3 4">DSM 16400</strain>
    </source>
</reference>
<dbReference type="Proteomes" id="UP000231742">
    <property type="component" value="Unassembled WGS sequence"/>
</dbReference>
<dbReference type="EMBL" id="PGFH01000001">
    <property type="protein sequence ID" value="PJJ81469.1"/>
    <property type="molecule type" value="Genomic_DNA"/>
</dbReference>
<feature type="region of interest" description="Disordered" evidence="1">
    <location>
        <begin position="167"/>
        <end position="215"/>
    </location>
</feature>
<dbReference type="AlphaFoldDB" id="A0A2M9D6X4"/>
<protein>
    <submittedName>
        <fullName evidence="3">Uncharacterized protein</fullName>
    </submittedName>
</protein>
<keyword evidence="2" id="KW-0812">Transmembrane</keyword>
<evidence type="ECO:0000313" key="3">
    <source>
        <dbReference type="EMBL" id="PJJ81469.1"/>
    </source>
</evidence>
<accession>A0A2M9D6X4</accession>
<feature type="transmembrane region" description="Helical" evidence="2">
    <location>
        <begin position="72"/>
        <end position="93"/>
    </location>
</feature>
<evidence type="ECO:0000256" key="2">
    <source>
        <dbReference type="SAM" id="Phobius"/>
    </source>
</evidence>
<dbReference type="RefSeq" id="WP_100388145.1">
    <property type="nucleotide sequence ID" value="NZ_PGFH01000001.1"/>
</dbReference>
<feature type="transmembrane region" description="Helical" evidence="2">
    <location>
        <begin position="128"/>
        <end position="147"/>
    </location>
</feature>
<evidence type="ECO:0000256" key="1">
    <source>
        <dbReference type="SAM" id="MobiDB-lite"/>
    </source>
</evidence>
<keyword evidence="4" id="KW-1185">Reference proteome</keyword>
<feature type="compositionally biased region" description="Polar residues" evidence="1">
    <location>
        <begin position="205"/>
        <end position="215"/>
    </location>
</feature>
<keyword evidence="2" id="KW-1133">Transmembrane helix</keyword>
<proteinExistence type="predicted"/>
<feature type="transmembrane region" description="Helical" evidence="2">
    <location>
        <begin position="42"/>
        <end position="60"/>
    </location>
</feature>